<dbReference type="KEGG" id="ddi:DDB_G0277737"/>
<feature type="compositionally biased region" description="Low complexity" evidence="1">
    <location>
        <begin position="377"/>
        <end position="390"/>
    </location>
</feature>
<evidence type="ECO:0000313" key="3">
    <source>
        <dbReference type="EMBL" id="EAL68542.1"/>
    </source>
</evidence>
<dbReference type="Gene3D" id="3.10.620.30">
    <property type="match status" value="1"/>
</dbReference>
<dbReference type="AlphaFoldDB" id="Q86AX0"/>
<keyword evidence="4" id="KW-1185">Reference proteome</keyword>
<feature type="compositionally biased region" description="Pro residues" evidence="1">
    <location>
        <begin position="462"/>
        <end position="488"/>
    </location>
</feature>
<accession>Q54Z82</accession>
<feature type="compositionally biased region" description="Low complexity" evidence="1">
    <location>
        <begin position="194"/>
        <end position="213"/>
    </location>
</feature>
<dbReference type="GlyGen" id="Q86AX0">
    <property type="glycosylation" value="1 site"/>
</dbReference>
<name>Q86AX0_DICDI</name>
<dbReference type="InterPro" id="IPR002931">
    <property type="entry name" value="Transglutaminase-like"/>
</dbReference>
<sequence>MSGDSNYDIVKKEFFNLSHYVISIYDSLNIYCTSLKELYLGSDSFINTTSKCLEPDHPLSKYSLGIKSEIENSFNGWSNNQQENFQKLVNYLNGLESARLKIENFDNNGFRDFKLKTEIFKDVNNLFDSKSENFDIPLINIQFSFNSLFQSINSIHNSFSFILQQQIKFKSPVSSLQPVSQPISKPRPTSVILQNQQQQQQQQQNDNNNNNVQTTPIVPNRPTYKPPIQRPLSTNLNNVNNGNSNVGSLRAAPAPISSSNVEQPQKPVTPTYKPPTQRPLSTNLSSGVVRPAPIPISTSTEEPQKPVTPTYKPPTQRPLSTNLSNGVVRPAPIPISSSTEEPQKPVTPTYKPPTQRPLSTNLSNGVLRPAPPPSINSTPTSLPSQPTPNTFKKPNYIKPMPASQEQQHQQQQQQLQQQEQQSIKPQPTPSFQRPTPSFNKPSPSPSPSTLAQQTQTTDFQPQRPPPPSIQPQRPPPPSTQPQRPPPPSIQQQPVPVDNSYNKNEKKKDSLSLFGKKLSTAFKSLDVSSGSSSGRSSMMGFGFPTDMLGPKLEDIVNDFEYHKKKWDGYGKRFKLVKKYTQSIRWVGHGSAKIESGKPIPNQLITMILTTPITMQSQVITYSQVEFKNSRGNVVTPTIVEIPNSEVSIYQADFHGPQEFDEFFCENIVEADLFSINLEEIKSTQEQSPYVEPLSEKENEIYLVFTPTLNFNEPEFAQFIEREGLYPQIDGANQQQETLLCFAYRVSLYIKLHISYEISCGDQKPLVTINKGLGNCSSYSNLFCSIMRYNGIPCRIVSGVVSRKNNVIDEPHGQNEFYLPNIGWIPYNGAVMGGPNDNSIAFAKCFGDLYSYMIDTHINLSYDQQSKSEHTERQSICGEMVPTKCYFQHGSTPSFGAPKSEHEFTRIDNGGVLEF</sequence>
<dbReference type="PaxDb" id="44689-DDB0169367"/>
<dbReference type="VEuPathDB" id="AmoebaDB:DDB_G0277737"/>
<dbReference type="dictyBase" id="DDB_G0277737"/>
<accession>Q86AX0</accession>
<dbReference type="STRING" id="44689.Q86AX0"/>
<dbReference type="eggNOG" id="ENOG502RSR0">
    <property type="taxonomic scope" value="Eukaryota"/>
</dbReference>
<dbReference type="PANTHER" id="PTHR37002:SF13">
    <property type="entry name" value="TRANSGLUTAMINASE-LIKE DOMAIN-CONTAINING PROTEIN"/>
    <property type="match status" value="1"/>
</dbReference>
<feature type="compositionally biased region" description="Low complexity" evidence="1">
    <location>
        <begin position="235"/>
        <end position="249"/>
    </location>
</feature>
<dbReference type="SMR" id="Q86AX0"/>
<feature type="domain" description="Transglutaminase-like" evidence="2">
    <location>
        <begin position="766"/>
        <end position="829"/>
    </location>
</feature>
<dbReference type="SMART" id="SM00460">
    <property type="entry name" value="TGc"/>
    <property type="match status" value="1"/>
</dbReference>
<dbReference type="EMBL" id="AAFI02000022">
    <property type="protein sequence ID" value="EAL68542.1"/>
    <property type="molecule type" value="Genomic_DNA"/>
</dbReference>
<proteinExistence type="predicted"/>
<dbReference type="Pfam" id="PF01841">
    <property type="entry name" value="Transglut_core"/>
    <property type="match status" value="1"/>
</dbReference>
<dbReference type="OMA" id="MIDYANT"/>
<dbReference type="FunCoup" id="Q86AX0">
    <property type="interactions" value="744"/>
</dbReference>
<evidence type="ECO:0000259" key="2">
    <source>
        <dbReference type="SMART" id="SM00460"/>
    </source>
</evidence>
<feature type="compositionally biased region" description="Polar residues" evidence="1">
    <location>
        <begin position="256"/>
        <end position="268"/>
    </location>
</feature>
<dbReference type="SUPFAM" id="SSF54001">
    <property type="entry name" value="Cysteine proteinases"/>
    <property type="match status" value="1"/>
</dbReference>
<dbReference type="PANTHER" id="PTHR37002">
    <property type="entry name" value="AGAP007005-PA"/>
    <property type="match status" value="1"/>
</dbReference>
<feature type="compositionally biased region" description="Low complexity" evidence="1">
    <location>
        <begin position="404"/>
        <end position="421"/>
    </location>
</feature>
<dbReference type="RefSeq" id="XP_642471.1">
    <property type="nucleotide sequence ID" value="XM_637379.1"/>
</dbReference>
<evidence type="ECO:0000313" key="4">
    <source>
        <dbReference type="Proteomes" id="UP000002195"/>
    </source>
</evidence>
<feature type="compositionally biased region" description="Polar residues" evidence="1">
    <location>
        <begin position="422"/>
        <end position="433"/>
    </location>
</feature>
<dbReference type="Proteomes" id="UP000002195">
    <property type="component" value="Unassembled WGS sequence"/>
</dbReference>
<evidence type="ECO:0000256" key="1">
    <source>
        <dbReference type="SAM" id="MobiDB-lite"/>
    </source>
</evidence>
<dbReference type="GeneID" id="8621182"/>
<protein>
    <recommendedName>
        <fullName evidence="2">Transglutaminase-like domain-containing protein</fullName>
    </recommendedName>
</protein>
<feature type="compositionally biased region" description="Low complexity" evidence="1">
    <location>
        <begin position="434"/>
        <end position="461"/>
    </location>
</feature>
<feature type="region of interest" description="Disordered" evidence="1">
    <location>
        <begin position="176"/>
        <end position="508"/>
    </location>
</feature>
<organism evidence="3 4">
    <name type="scientific">Dictyostelium discoideum</name>
    <name type="common">Social amoeba</name>
    <dbReference type="NCBI Taxonomy" id="44689"/>
    <lineage>
        <taxon>Eukaryota</taxon>
        <taxon>Amoebozoa</taxon>
        <taxon>Evosea</taxon>
        <taxon>Eumycetozoa</taxon>
        <taxon>Dictyostelia</taxon>
        <taxon>Dictyosteliales</taxon>
        <taxon>Dictyosteliaceae</taxon>
        <taxon>Dictyostelium</taxon>
    </lineage>
</organism>
<dbReference type="HOGENOM" id="CLU_318690_0_0_1"/>
<reference evidence="3 4" key="1">
    <citation type="journal article" date="2005" name="Nature">
        <title>The genome of the social amoeba Dictyostelium discoideum.</title>
        <authorList>
            <consortium name="The Dictyostelium discoideum Sequencing Consortium"/>
            <person name="Eichinger L."/>
            <person name="Pachebat J.A."/>
            <person name="Glockner G."/>
            <person name="Rajandream M.A."/>
            <person name="Sucgang R."/>
            <person name="Berriman M."/>
            <person name="Song J."/>
            <person name="Olsen R."/>
            <person name="Szafranski K."/>
            <person name="Xu Q."/>
            <person name="Tunggal B."/>
            <person name="Kummerfeld S."/>
            <person name="Madera M."/>
            <person name="Konfortov B.A."/>
            <person name="Rivero F."/>
            <person name="Bankier A.T."/>
            <person name="Lehmann R."/>
            <person name="Hamlin N."/>
            <person name="Davies R."/>
            <person name="Gaudet P."/>
            <person name="Fey P."/>
            <person name="Pilcher K."/>
            <person name="Chen G."/>
            <person name="Saunders D."/>
            <person name="Sodergren E."/>
            <person name="Davis P."/>
            <person name="Kerhornou A."/>
            <person name="Nie X."/>
            <person name="Hall N."/>
            <person name="Anjard C."/>
            <person name="Hemphill L."/>
            <person name="Bason N."/>
            <person name="Farbrother P."/>
            <person name="Desany B."/>
            <person name="Just E."/>
            <person name="Morio T."/>
            <person name="Rost R."/>
            <person name="Churcher C."/>
            <person name="Cooper J."/>
            <person name="Haydock S."/>
            <person name="van Driessche N."/>
            <person name="Cronin A."/>
            <person name="Goodhead I."/>
            <person name="Muzny D."/>
            <person name="Mourier T."/>
            <person name="Pain A."/>
            <person name="Lu M."/>
            <person name="Harper D."/>
            <person name="Lindsay R."/>
            <person name="Hauser H."/>
            <person name="James K."/>
            <person name="Quiles M."/>
            <person name="Madan Babu M."/>
            <person name="Saito T."/>
            <person name="Buchrieser C."/>
            <person name="Wardroper A."/>
            <person name="Felder M."/>
            <person name="Thangavelu M."/>
            <person name="Johnson D."/>
            <person name="Knights A."/>
            <person name="Loulseged H."/>
            <person name="Mungall K."/>
            <person name="Oliver K."/>
            <person name="Price C."/>
            <person name="Quail M.A."/>
            <person name="Urushihara H."/>
            <person name="Hernandez J."/>
            <person name="Rabbinowitsch E."/>
            <person name="Steffen D."/>
            <person name="Sanders M."/>
            <person name="Ma J."/>
            <person name="Kohara Y."/>
            <person name="Sharp S."/>
            <person name="Simmonds M."/>
            <person name="Spiegler S."/>
            <person name="Tivey A."/>
            <person name="Sugano S."/>
            <person name="White B."/>
            <person name="Walker D."/>
            <person name="Woodward J."/>
            <person name="Winckler T."/>
            <person name="Tanaka Y."/>
            <person name="Shaulsky G."/>
            <person name="Schleicher M."/>
            <person name="Weinstock G."/>
            <person name="Rosenthal A."/>
            <person name="Cox E.C."/>
            <person name="Chisholm R.L."/>
            <person name="Gibbs R."/>
            <person name="Loomis W.F."/>
            <person name="Platzer M."/>
            <person name="Kay R.R."/>
            <person name="Williams J."/>
            <person name="Dear P.H."/>
            <person name="Noegel A.A."/>
            <person name="Barrell B."/>
            <person name="Kuspa A."/>
        </authorList>
    </citation>
    <scope>NUCLEOTIDE SEQUENCE [LARGE SCALE GENOMIC DNA]</scope>
    <source>
        <strain evidence="3 4">AX4</strain>
    </source>
</reference>
<dbReference type="InParanoid" id="Q86AX0"/>
<dbReference type="InterPro" id="IPR038765">
    <property type="entry name" value="Papain-like_cys_pep_sf"/>
</dbReference>
<comment type="caution">
    <text evidence="3">The sequence shown here is derived from an EMBL/GenBank/DDBJ whole genome shotgun (WGS) entry which is preliminary data.</text>
</comment>
<gene>
    <name evidence="3" type="ORF">DDB_G0277737</name>
</gene>